<dbReference type="AlphaFoldDB" id="A0A061S2C2"/>
<gene>
    <name evidence="1" type="ORF">TSPGSL018_18495</name>
</gene>
<proteinExistence type="predicted"/>
<protein>
    <submittedName>
        <fullName evidence="1">Uncharacterized protein</fullName>
    </submittedName>
</protein>
<accession>A0A061S2C2</accession>
<sequence length="207" mass="22491">VGNCSFFSKLLDMPPKLEILSAIYTSILDLSASGEKGKDVTTEVRGLLDPSSQTVRFAAGVKFNDLFGDPEPFHPKVLKILYTVGGVDYPPLKFFETANGKDRIVPEVGAKPVSAAKQEDQLEILKATWGTSQKTIDVTAQFKDLVSSNRAIIPKDLKLTDVFGDPAIGRPKQLEVTYKLGGEEQPKVVIPQKRSQDTVIGGAFPVT</sequence>
<organism evidence="1">
    <name type="scientific">Tetraselmis sp. GSL018</name>
    <dbReference type="NCBI Taxonomy" id="582737"/>
    <lineage>
        <taxon>Eukaryota</taxon>
        <taxon>Viridiplantae</taxon>
        <taxon>Chlorophyta</taxon>
        <taxon>core chlorophytes</taxon>
        <taxon>Chlorodendrophyceae</taxon>
        <taxon>Chlorodendrales</taxon>
        <taxon>Chlorodendraceae</taxon>
        <taxon>Tetraselmis</taxon>
    </lineage>
</organism>
<dbReference type="EMBL" id="GBEZ01008430">
    <property type="protein sequence ID" value="JAC77109.1"/>
    <property type="molecule type" value="Transcribed_RNA"/>
</dbReference>
<feature type="non-terminal residue" evidence="1">
    <location>
        <position position="1"/>
    </location>
</feature>
<name>A0A061S2C2_9CHLO</name>
<evidence type="ECO:0000313" key="1">
    <source>
        <dbReference type="EMBL" id="JAC77109.1"/>
    </source>
</evidence>
<reference evidence="1" key="1">
    <citation type="submission" date="2014-05" db="EMBL/GenBank/DDBJ databases">
        <title>The transcriptome of the halophilic microalga Tetraselmis sp. GSL018 isolated from the Great Salt Lake, Utah.</title>
        <authorList>
            <person name="Jinkerson R.E."/>
            <person name="D'Adamo S."/>
            <person name="Posewitz M.C."/>
        </authorList>
    </citation>
    <scope>NUCLEOTIDE SEQUENCE</scope>
    <source>
        <strain evidence="1">GSL018</strain>
    </source>
</reference>